<evidence type="ECO:0000313" key="3">
    <source>
        <dbReference type="Proteomes" id="UP001234989"/>
    </source>
</evidence>
<feature type="region of interest" description="Disordered" evidence="1">
    <location>
        <begin position="1"/>
        <end position="48"/>
    </location>
</feature>
<keyword evidence="3" id="KW-1185">Reference proteome</keyword>
<dbReference type="EMBL" id="CP133621">
    <property type="protein sequence ID" value="WMV51966.1"/>
    <property type="molecule type" value="Genomic_DNA"/>
</dbReference>
<sequence length="196" mass="22448">MTSRSSRIGVMVEDKIVPGEESFDQENSDVETTDDESDVSEDSSVTGESYDERPFIKTLFANRKMYLIECIGKSVESIEKDMEELEVRRTKVTCPTSLMIIDGHKKLLLDRRERMQKRLEEVKHGLQPVQESLKEDNQTLTDLKIEINTDEKNENLMMEHVDLQVKGTASVFCLFCCDINSNTGNEEKGQQLRFAS</sequence>
<feature type="compositionally biased region" description="Acidic residues" evidence="1">
    <location>
        <begin position="21"/>
        <end position="41"/>
    </location>
</feature>
<organism evidence="2 3">
    <name type="scientific">Solanum verrucosum</name>
    <dbReference type="NCBI Taxonomy" id="315347"/>
    <lineage>
        <taxon>Eukaryota</taxon>
        <taxon>Viridiplantae</taxon>
        <taxon>Streptophyta</taxon>
        <taxon>Embryophyta</taxon>
        <taxon>Tracheophyta</taxon>
        <taxon>Spermatophyta</taxon>
        <taxon>Magnoliopsida</taxon>
        <taxon>eudicotyledons</taxon>
        <taxon>Gunneridae</taxon>
        <taxon>Pentapetalae</taxon>
        <taxon>asterids</taxon>
        <taxon>lamiids</taxon>
        <taxon>Solanales</taxon>
        <taxon>Solanaceae</taxon>
        <taxon>Solanoideae</taxon>
        <taxon>Solaneae</taxon>
        <taxon>Solanum</taxon>
    </lineage>
</organism>
<accession>A0AAF0UV84</accession>
<evidence type="ECO:0000313" key="2">
    <source>
        <dbReference type="EMBL" id="WMV51966.1"/>
    </source>
</evidence>
<name>A0AAF0UV84_SOLVR</name>
<protein>
    <submittedName>
        <fullName evidence="2">Uncharacterized protein</fullName>
    </submittedName>
</protein>
<reference evidence="2" key="1">
    <citation type="submission" date="2023-08" db="EMBL/GenBank/DDBJ databases">
        <title>A de novo genome assembly of Solanum verrucosum Schlechtendal, a Mexican diploid species geographically isolated from the other diploid A-genome species in potato relatives.</title>
        <authorList>
            <person name="Hosaka K."/>
        </authorList>
    </citation>
    <scope>NUCLEOTIDE SEQUENCE</scope>
    <source>
        <tissue evidence="2">Young leaves</tissue>
    </source>
</reference>
<gene>
    <name evidence="2" type="ORF">MTR67_045351</name>
</gene>
<proteinExistence type="predicted"/>
<dbReference type="AlphaFoldDB" id="A0AAF0UV84"/>
<evidence type="ECO:0000256" key="1">
    <source>
        <dbReference type="SAM" id="MobiDB-lite"/>
    </source>
</evidence>
<dbReference type="Proteomes" id="UP001234989">
    <property type="component" value="Chromosome 10"/>
</dbReference>